<dbReference type="EC" id="2.5.1.-" evidence="2"/>
<feature type="binding site" evidence="2">
    <location>
        <position position="30"/>
    </location>
    <ligand>
        <name>Mg(2+)</name>
        <dbReference type="ChEBI" id="CHEBI:18420"/>
    </ligand>
</feature>
<dbReference type="NCBIfam" id="TIGR00055">
    <property type="entry name" value="uppS"/>
    <property type="match status" value="1"/>
</dbReference>
<dbReference type="PANTHER" id="PTHR10291:SF0">
    <property type="entry name" value="DEHYDRODOLICHYL DIPHOSPHATE SYNTHASE 2"/>
    <property type="match status" value="1"/>
</dbReference>
<evidence type="ECO:0000256" key="1">
    <source>
        <dbReference type="ARBA" id="ARBA00022679"/>
    </source>
</evidence>
<dbReference type="RefSeq" id="WP_204696963.1">
    <property type="nucleotide sequence ID" value="NZ_JAFBEC010000004.1"/>
</dbReference>
<dbReference type="GO" id="GO:0008834">
    <property type="term" value="F:ditrans,polycis-undecaprenyl-diphosphate synthase [(2E,6E)-farnesyl-diphosphate specific] activity"/>
    <property type="evidence" value="ECO:0007669"/>
    <property type="project" value="UniProtKB-EC"/>
</dbReference>
<dbReference type="NCBIfam" id="NF011405">
    <property type="entry name" value="PRK14830.1"/>
    <property type="match status" value="1"/>
</dbReference>
<comment type="similarity">
    <text evidence="2">Belongs to the UPP synthase family.</text>
</comment>
<keyword evidence="2" id="KW-0460">Magnesium</keyword>
<name>A0ABS2PB92_9BACL</name>
<comment type="caution">
    <text evidence="3">The sequence shown here is derived from an EMBL/GenBank/DDBJ whole genome shotgun (WGS) entry which is preliminary data.</text>
</comment>
<comment type="function">
    <text evidence="2">Catalyzes the condensation of isopentenyl diphosphate (IPP) with allylic pyrophosphates generating different type of terpenoids.</text>
</comment>
<comment type="cofactor">
    <cofactor evidence="2">
        <name>Mg(2+)</name>
        <dbReference type="ChEBI" id="CHEBI:18420"/>
    </cofactor>
    <text evidence="2">Binds 2 magnesium ions per subunit.</text>
</comment>
<evidence type="ECO:0000313" key="3">
    <source>
        <dbReference type="EMBL" id="MBM7632621.1"/>
    </source>
</evidence>
<proteinExistence type="inferred from homology"/>
<feature type="binding site" evidence="2">
    <location>
        <position position="198"/>
    </location>
    <ligand>
        <name>substrate</name>
    </ligand>
</feature>
<dbReference type="InterPro" id="IPR018520">
    <property type="entry name" value="UPP_synth-like_CS"/>
</dbReference>
<feature type="binding site" evidence="2">
    <location>
        <position position="43"/>
    </location>
    <ligand>
        <name>substrate</name>
    </ligand>
</feature>
<dbReference type="InterPro" id="IPR001441">
    <property type="entry name" value="UPP_synth-like"/>
</dbReference>
<dbReference type="CDD" id="cd00475">
    <property type="entry name" value="Cis_IPPS"/>
    <property type="match status" value="1"/>
</dbReference>
<evidence type="ECO:0000313" key="4">
    <source>
        <dbReference type="Proteomes" id="UP000741863"/>
    </source>
</evidence>
<dbReference type="Proteomes" id="UP000741863">
    <property type="component" value="Unassembled WGS sequence"/>
</dbReference>
<dbReference type="InterPro" id="IPR036424">
    <property type="entry name" value="UPP_synth-like_sf"/>
</dbReference>
<feature type="binding site" evidence="2">
    <location>
        <position position="81"/>
    </location>
    <ligand>
        <name>substrate</name>
    </ligand>
</feature>
<feature type="binding site" evidence="2">
    <location>
        <begin position="31"/>
        <end position="34"/>
    </location>
    <ligand>
        <name>substrate</name>
    </ligand>
</feature>
<feature type="binding site" evidence="2">
    <location>
        <position position="79"/>
    </location>
    <ligand>
        <name>substrate</name>
    </ligand>
</feature>
<dbReference type="HAMAP" id="MF_01139">
    <property type="entry name" value="ISPT"/>
    <property type="match status" value="1"/>
</dbReference>
<feature type="active site" evidence="2">
    <location>
        <position position="30"/>
    </location>
</feature>
<dbReference type="Gene3D" id="3.40.1180.10">
    <property type="entry name" value="Decaprenyl diphosphate synthase-like"/>
    <property type="match status" value="1"/>
</dbReference>
<feature type="binding site" evidence="2">
    <location>
        <position position="47"/>
    </location>
    <ligand>
        <name>substrate</name>
    </ligand>
</feature>
<feature type="binding site" evidence="2">
    <location>
        <position position="217"/>
    </location>
    <ligand>
        <name>Mg(2+)</name>
        <dbReference type="ChEBI" id="CHEBI:18420"/>
    </ligand>
</feature>
<comment type="subunit">
    <text evidence="2">Homodimer.</text>
</comment>
<protein>
    <recommendedName>
        <fullName evidence="2">Isoprenyl transferase</fullName>
        <ecNumber evidence="2">2.5.1.-</ecNumber>
    </recommendedName>
</protein>
<organism evidence="3 4">
    <name type="scientific">Geomicrobium sediminis</name>
    <dbReference type="NCBI Taxonomy" id="1347788"/>
    <lineage>
        <taxon>Bacteria</taxon>
        <taxon>Bacillati</taxon>
        <taxon>Bacillota</taxon>
        <taxon>Bacilli</taxon>
        <taxon>Bacillales</taxon>
        <taxon>Geomicrobium</taxon>
    </lineage>
</organism>
<gene>
    <name evidence="3" type="ORF">JOD17_001715</name>
</gene>
<feature type="binding site" evidence="2">
    <location>
        <begin position="75"/>
        <end position="77"/>
    </location>
    <ligand>
        <name>substrate</name>
    </ligand>
</feature>
<keyword evidence="2" id="KW-0479">Metal-binding</keyword>
<feature type="binding site" evidence="2">
    <location>
        <begin position="204"/>
        <end position="206"/>
    </location>
    <ligand>
        <name>substrate</name>
    </ligand>
</feature>
<dbReference type="EMBL" id="JAFBEC010000004">
    <property type="protein sequence ID" value="MBM7632621.1"/>
    <property type="molecule type" value="Genomic_DNA"/>
</dbReference>
<reference evidence="3 4" key="1">
    <citation type="submission" date="2021-01" db="EMBL/GenBank/DDBJ databases">
        <title>Genomic Encyclopedia of Type Strains, Phase IV (KMG-IV): sequencing the most valuable type-strain genomes for metagenomic binning, comparative biology and taxonomic classification.</title>
        <authorList>
            <person name="Goeker M."/>
        </authorList>
    </citation>
    <scope>NUCLEOTIDE SEQUENCE [LARGE SCALE GENOMIC DNA]</scope>
    <source>
        <strain evidence="3 4">DSM 25540</strain>
    </source>
</reference>
<feature type="binding site" evidence="2">
    <location>
        <position position="35"/>
    </location>
    <ligand>
        <name>substrate</name>
    </ligand>
</feature>
<dbReference type="SUPFAM" id="SSF64005">
    <property type="entry name" value="Undecaprenyl diphosphate synthase"/>
    <property type="match status" value="1"/>
</dbReference>
<dbReference type="Pfam" id="PF01255">
    <property type="entry name" value="Prenyltransf"/>
    <property type="match status" value="1"/>
</dbReference>
<accession>A0ABS2PB92</accession>
<keyword evidence="1 2" id="KW-0808">Transferase</keyword>
<evidence type="ECO:0000256" key="2">
    <source>
        <dbReference type="HAMAP-Rule" id="MF_01139"/>
    </source>
</evidence>
<sequence>MLERFLKKQNESQEAGTFLHVPEHVAIVMDGNGRWATKRGLPRNIGHREGMKRIHEITESADDIGVKILTMFAFSTENWGRPQTEVDFILRLPERFIESELPKLMKNNVQVKMMGSNDGLPQHTINAVQKAVNETANNDGIVLNLALNYGGRADITRAVQKLCLEVDEGKRDANSITEQDITESLFSHHYPDPDLFIRTSGEIRLSNFMLWQMAYSEFVFTDVLWPDFSKKDFLEAIDVYQARKRRYGSL</sequence>
<dbReference type="PANTHER" id="PTHR10291">
    <property type="entry name" value="DEHYDRODOLICHYL DIPHOSPHATE SYNTHASE FAMILY MEMBER"/>
    <property type="match status" value="1"/>
</dbReference>
<feature type="active site" description="Proton acceptor" evidence="2">
    <location>
        <position position="78"/>
    </location>
</feature>
<dbReference type="PROSITE" id="PS01066">
    <property type="entry name" value="UPP_SYNTHASE"/>
    <property type="match status" value="1"/>
</dbReference>
<keyword evidence="4" id="KW-1185">Reference proteome</keyword>